<feature type="domain" description="PPIase FKBP-type" evidence="8">
    <location>
        <begin position="228"/>
        <end position="314"/>
    </location>
</feature>
<evidence type="ECO:0000313" key="9">
    <source>
        <dbReference type="EMBL" id="AFM03203.1"/>
    </source>
</evidence>
<comment type="catalytic activity">
    <reaction evidence="1 4 5">
        <text>[protein]-peptidylproline (omega=180) = [protein]-peptidylproline (omega=0)</text>
        <dbReference type="Rhea" id="RHEA:16237"/>
        <dbReference type="Rhea" id="RHEA-COMP:10747"/>
        <dbReference type="Rhea" id="RHEA-COMP:10748"/>
        <dbReference type="ChEBI" id="CHEBI:83833"/>
        <dbReference type="ChEBI" id="CHEBI:83834"/>
        <dbReference type="EC" id="5.2.1.8"/>
    </reaction>
</comment>
<evidence type="ECO:0000256" key="4">
    <source>
        <dbReference type="PROSITE-ProRule" id="PRU00277"/>
    </source>
</evidence>
<keyword evidence="7" id="KW-0732">Signal</keyword>
<dbReference type="eggNOG" id="COG0545">
    <property type="taxonomic scope" value="Bacteria"/>
</dbReference>
<proteinExistence type="inferred from homology"/>
<evidence type="ECO:0000259" key="8">
    <source>
        <dbReference type="PROSITE" id="PS50059"/>
    </source>
</evidence>
<keyword evidence="2 4" id="KW-0697">Rotamase</keyword>
<dbReference type="OrthoDB" id="9814548at2"/>
<dbReference type="SUPFAM" id="SSF54534">
    <property type="entry name" value="FKBP-like"/>
    <property type="match status" value="2"/>
</dbReference>
<protein>
    <recommendedName>
        <fullName evidence="5">Peptidyl-prolyl cis-trans isomerase</fullName>
        <ecNumber evidence="5">5.2.1.8</ecNumber>
    </recommendedName>
</protein>
<keyword evidence="3 4" id="KW-0413">Isomerase</keyword>
<evidence type="ECO:0000256" key="3">
    <source>
        <dbReference type="ARBA" id="ARBA00023235"/>
    </source>
</evidence>
<dbReference type="KEGG" id="fli:Fleli_0743"/>
<organism evidence="9 10">
    <name type="scientific">Bernardetia litoralis (strain ATCC 23117 / DSM 6794 / NBRC 15988 / NCIMB 1366 / Fx l1 / Sio-4)</name>
    <name type="common">Flexibacter litoralis</name>
    <dbReference type="NCBI Taxonomy" id="880071"/>
    <lineage>
        <taxon>Bacteria</taxon>
        <taxon>Pseudomonadati</taxon>
        <taxon>Bacteroidota</taxon>
        <taxon>Cytophagia</taxon>
        <taxon>Cytophagales</taxon>
        <taxon>Bernardetiaceae</taxon>
        <taxon>Bernardetia</taxon>
    </lineage>
</organism>
<gene>
    <name evidence="9" type="ordered locus">Fleli_0743</name>
</gene>
<feature type="chain" id="PRO_5003685250" description="Peptidyl-prolyl cis-trans isomerase" evidence="7">
    <location>
        <begin position="22"/>
        <end position="314"/>
    </location>
</feature>
<reference evidence="10" key="1">
    <citation type="submission" date="2012-06" db="EMBL/GenBank/DDBJ databases">
        <title>The complete genome of Flexibacter litoralis DSM 6794.</title>
        <authorList>
            <person name="Lucas S."/>
            <person name="Copeland A."/>
            <person name="Lapidus A."/>
            <person name="Glavina del Rio T."/>
            <person name="Dalin E."/>
            <person name="Tice H."/>
            <person name="Bruce D."/>
            <person name="Goodwin L."/>
            <person name="Pitluck S."/>
            <person name="Peters L."/>
            <person name="Ovchinnikova G."/>
            <person name="Lu M."/>
            <person name="Kyrpides N."/>
            <person name="Mavromatis K."/>
            <person name="Ivanova N."/>
            <person name="Brettin T."/>
            <person name="Detter J.C."/>
            <person name="Han C."/>
            <person name="Larimer F."/>
            <person name="Land M."/>
            <person name="Hauser L."/>
            <person name="Markowitz V."/>
            <person name="Cheng J.-F."/>
            <person name="Hugenholtz P."/>
            <person name="Woyke T."/>
            <person name="Wu D."/>
            <person name="Spring S."/>
            <person name="Lang E."/>
            <person name="Kopitz M."/>
            <person name="Brambilla E."/>
            <person name="Klenk H.-P."/>
            <person name="Eisen J.A."/>
        </authorList>
    </citation>
    <scope>NUCLEOTIDE SEQUENCE [LARGE SCALE GENOMIC DNA]</scope>
    <source>
        <strain evidence="10">ATCC 23117 / DSM 6794 / NBRC 15988 / NCIMB 1366 / Sio-4</strain>
    </source>
</reference>
<dbReference type="RefSeq" id="WP_014796661.1">
    <property type="nucleotide sequence ID" value="NC_018018.1"/>
</dbReference>
<dbReference type="Gene3D" id="3.10.50.40">
    <property type="match status" value="1"/>
</dbReference>
<dbReference type="InterPro" id="IPR001179">
    <property type="entry name" value="PPIase_FKBP_dom"/>
</dbReference>
<dbReference type="PANTHER" id="PTHR45779:SF7">
    <property type="entry name" value="PEPTIDYLPROLYL ISOMERASE"/>
    <property type="match status" value="1"/>
</dbReference>
<dbReference type="PANTHER" id="PTHR45779">
    <property type="entry name" value="PEPTIDYLPROLYL ISOMERASE"/>
    <property type="match status" value="1"/>
</dbReference>
<comment type="similarity">
    <text evidence="5">Belongs to the FKBP-type PPIase family.</text>
</comment>
<dbReference type="AlphaFoldDB" id="I4AGW8"/>
<sequence precursor="true">MFLYRFILIFLITCVSFSANAQHKNKKNKDEKEFKGIRYQLQTTKKERKKALAITDSSIVELRMAIFNSTDSLLRNTDDEDFPLILDLRDSTTRQIPIVEIMMKDGKIGDSLSLFIHSDSVFQNGQIRPIFIPKGSSLRHEIKIVKNYSEQEYADKLEAMQQKYMDEMKQKQQQEKQKAEMEAKSKVQNQIDYLENTYFVEKGITNFQKTESGLYYVIDEQGTPIEKGQTIKVHYEGTLLNGQKFDSSFDRNSPIEFPIGVGQVIQGWDEGIIIIGKGGKGTLYIPSHLGYGERGAGGIIKPNSTLVFRVEVLD</sequence>
<dbReference type="EMBL" id="CP003345">
    <property type="protein sequence ID" value="AFM03203.1"/>
    <property type="molecule type" value="Genomic_DNA"/>
</dbReference>
<name>I4AGW8_BERLS</name>
<evidence type="ECO:0000256" key="7">
    <source>
        <dbReference type="SAM" id="SignalP"/>
    </source>
</evidence>
<dbReference type="PROSITE" id="PS50059">
    <property type="entry name" value="FKBP_PPIASE"/>
    <property type="match status" value="1"/>
</dbReference>
<dbReference type="Pfam" id="PF00254">
    <property type="entry name" value="FKBP_C"/>
    <property type="match status" value="1"/>
</dbReference>
<accession>I4AGW8</accession>
<dbReference type="InterPro" id="IPR046357">
    <property type="entry name" value="PPIase_dom_sf"/>
</dbReference>
<dbReference type="STRING" id="880071.Fleli_0743"/>
<keyword evidence="10" id="KW-1185">Reference proteome</keyword>
<evidence type="ECO:0000256" key="2">
    <source>
        <dbReference type="ARBA" id="ARBA00023110"/>
    </source>
</evidence>
<dbReference type="EC" id="5.2.1.8" evidence="5"/>
<evidence type="ECO:0000256" key="5">
    <source>
        <dbReference type="RuleBase" id="RU003915"/>
    </source>
</evidence>
<dbReference type="Proteomes" id="UP000006054">
    <property type="component" value="Chromosome"/>
</dbReference>
<evidence type="ECO:0000256" key="1">
    <source>
        <dbReference type="ARBA" id="ARBA00000971"/>
    </source>
</evidence>
<evidence type="ECO:0000256" key="6">
    <source>
        <dbReference type="SAM" id="Coils"/>
    </source>
</evidence>
<dbReference type="InterPro" id="IPR044609">
    <property type="entry name" value="FKBP2/11"/>
</dbReference>
<dbReference type="FunFam" id="3.10.50.40:FF:000006">
    <property type="entry name" value="Peptidyl-prolyl cis-trans isomerase"/>
    <property type="match status" value="1"/>
</dbReference>
<feature type="coiled-coil region" evidence="6">
    <location>
        <begin position="154"/>
        <end position="189"/>
    </location>
</feature>
<dbReference type="PATRIC" id="fig|880071.3.peg.715"/>
<feature type="signal peptide" evidence="7">
    <location>
        <begin position="1"/>
        <end position="21"/>
    </location>
</feature>
<dbReference type="GO" id="GO:0003755">
    <property type="term" value="F:peptidyl-prolyl cis-trans isomerase activity"/>
    <property type="evidence" value="ECO:0007669"/>
    <property type="project" value="UniProtKB-UniRule"/>
</dbReference>
<dbReference type="HOGENOM" id="CLU_047811_0_0_10"/>
<keyword evidence="6" id="KW-0175">Coiled coil</keyword>
<evidence type="ECO:0000313" key="10">
    <source>
        <dbReference type="Proteomes" id="UP000006054"/>
    </source>
</evidence>